<evidence type="ECO:0000259" key="1">
    <source>
        <dbReference type="Pfam" id="PF02464"/>
    </source>
</evidence>
<dbReference type="SUPFAM" id="SSF142433">
    <property type="entry name" value="CinA-like"/>
    <property type="match status" value="1"/>
</dbReference>
<feature type="domain" description="CinA C-terminal" evidence="1">
    <location>
        <begin position="3"/>
        <end position="155"/>
    </location>
</feature>
<protein>
    <submittedName>
        <fullName evidence="2">Nicotinamide-nucleotide amidase</fullName>
    </submittedName>
</protein>
<gene>
    <name evidence="2" type="ORF">SAMN05216175_102274</name>
</gene>
<keyword evidence="3" id="KW-1185">Reference proteome</keyword>
<dbReference type="AlphaFoldDB" id="A0A1I2N3E6"/>
<dbReference type="Proteomes" id="UP000198623">
    <property type="component" value="Unassembled WGS sequence"/>
</dbReference>
<sequence length="159" mass="16627">MLDIAEKVGRELELRGMSMATAESCTGGWIAQEVTAVAGSSAWLECGFVTYSNKAKHTMLGVDPAVIETYGAVSEQVVIQMAEGALQKSEADIAVAVSGVAGPSGGSAEKPVGTVWLAWAMQGKPTVTLLNKFDGNRESVRQQSVQKALEGVLDCLHSA</sequence>
<evidence type="ECO:0000313" key="2">
    <source>
        <dbReference type="EMBL" id="SFF98282.1"/>
    </source>
</evidence>
<reference evidence="3" key="1">
    <citation type="submission" date="2016-10" db="EMBL/GenBank/DDBJ databases">
        <authorList>
            <person name="Varghese N."/>
            <person name="Submissions S."/>
        </authorList>
    </citation>
    <scope>NUCLEOTIDE SEQUENCE [LARGE SCALE GENOMIC DNA]</scope>
    <source>
        <strain evidence="3">CGMCC 1.10971</strain>
    </source>
</reference>
<dbReference type="STRING" id="1045558.SAMN05216175_102274"/>
<organism evidence="2 3">
    <name type="scientific">Neptunomonas qingdaonensis</name>
    <dbReference type="NCBI Taxonomy" id="1045558"/>
    <lineage>
        <taxon>Bacteria</taxon>
        <taxon>Pseudomonadati</taxon>
        <taxon>Pseudomonadota</taxon>
        <taxon>Gammaproteobacteria</taxon>
        <taxon>Oceanospirillales</taxon>
        <taxon>Oceanospirillaceae</taxon>
        <taxon>Neptunomonas</taxon>
    </lineage>
</organism>
<dbReference type="InterPro" id="IPR008136">
    <property type="entry name" value="CinA_C"/>
</dbReference>
<dbReference type="OrthoDB" id="9801454at2"/>
<proteinExistence type="predicted"/>
<dbReference type="InterPro" id="IPR036653">
    <property type="entry name" value="CinA-like_C"/>
</dbReference>
<accession>A0A1I2N3E6</accession>
<dbReference type="NCBIfam" id="TIGR00199">
    <property type="entry name" value="PncC_domain"/>
    <property type="match status" value="1"/>
</dbReference>
<name>A0A1I2N3E6_9GAMM</name>
<evidence type="ECO:0000313" key="3">
    <source>
        <dbReference type="Proteomes" id="UP000198623"/>
    </source>
</evidence>
<dbReference type="Gene3D" id="3.90.950.20">
    <property type="entry name" value="CinA-like"/>
    <property type="match status" value="1"/>
</dbReference>
<dbReference type="Pfam" id="PF02464">
    <property type="entry name" value="CinA"/>
    <property type="match status" value="1"/>
</dbReference>
<dbReference type="EMBL" id="FOOU01000002">
    <property type="protein sequence ID" value="SFF98282.1"/>
    <property type="molecule type" value="Genomic_DNA"/>
</dbReference>
<dbReference type="RefSeq" id="WP_090724889.1">
    <property type="nucleotide sequence ID" value="NZ_FOOU01000002.1"/>
</dbReference>